<keyword evidence="2" id="KW-1185">Reference proteome</keyword>
<accession>A0AAJ6QUM9</accession>
<dbReference type="GeneID" id="100898993"/>
<sequence>MKQILILLLCALMSEGWAATPVSREINLKNYCIERKATLENVEYLQGRIDHGQKLWHRTRKNLETARDGLRKHAGMLEEKISAEGADHAVVCQGRKDVRDTANSLAESPLIL</sequence>
<proteinExistence type="predicted"/>
<reference evidence="3" key="1">
    <citation type="submission" date="2025-08" db="UniProtKB">
        <authorList>
            <consortium name="RefSeq"/>
        </authorList>
    </citation>
    <scope>IDENTIFICATION</scope>
</reference>
<keyword evidence="1" id="KW-0732">Signal</keyword>
<dbReference type="AlphaFoldDB" id="A0AAJ6QUM9"/>
<name>A0AAJ6QUM9_9ACAR</name>
<dbReference type="KEGG" id="goe:100898993"/>
<feature type="chain" id="PRO_5042570495" evidence="1">
    <location>
        <begin position="19"/>
        <end position="112"/>
    </location>
</feature>
<gene>
    <name evidence="3" type="primary">LOC100898993</name>
</gene>
<dbReference type="RefSeq" id="XP_003744343.1">
    <property type="nucleotide sequence ID" value="XM_003744295.1"/>
</dbReference>
<evidence type="ECO:0000313" key="2">
    <source>
        <dbReference type="Proteomes" id="UP000694867"/>
    </source>
</evidence>
<organism evidence="2 3">
    <name type="scientific">Galendromus occidentalis</name>
    <name type="common">western predatory mite</name>
    <dbReference type="NCBI Taxonomy" id="34638"/>
    <lineage>
        <taxon>Eukaryota</taxon>
        <taxon>Metazoa</taxon>
        <taxon>Ecdysozoa</taxon>
        <taxon>Arthropoda</taxon>
        <taxon>Chelicerata</taxon>
        <taxon>Arachnida</taxon>
        <taxon>Acari</taxon>
        <taxon>Parasitiformes</taxon>
        <taxon>Mesostigmata</taxon>
        <taxon>Gamasina</taxon>
        <taxon>Phytoseioidea</taxon>
        <taxon>Phytoseiidae</taxon>
        <taxon>Typhlodrominae</taxon>
        <taxon>Galendromus</taxon>
    </lineage>
</organism>
<dbReference type="Proteomes" id="UP000694867">
    <property type="component" value="Unplaced"/>
</dbReference>
<evidence type="ECO:0000256" key="1">
    <source>
        <dbReference type="SAM" id="SignalP"/>
    </source>
</evidence>
<protein>
    <submittedName>
        <fullName evidence="3">Uncharacterized protein LOC100898993</fullName>
    </submittedName>
</protein>
<feature type="signal peptide" evidence="1">
    <location>
        <begin position="1"/>
        <end position="18"/>
    </location>
</feature>
<evidence type="ECO:0000313" key="3">
    <source>
        <dbReference type="RefSeq" id="XP_003744343.1"/>
    </source>
</evidence>